<keyword evidence="4" id="KW-1185">Reference proteome</keyword>
<dbReference type="Gene3D" id="1.10.287.1120">
    <property type="entry name" value="Bipartite methylase S protein"/>
    <property type="match status" value="1"/>
</dbReference>
<evidence type="ECO:0000313" key="3">
    <source>
        <dbReference type="EMBL" id="MCB5445179.1"/>
    </source>
</evidence>
<keyword evidence="3" id="KW-0378">Hydrolase</keyword>
<reference evidence="3 4" key="1">
    <citation type="submission" date="2021-10" db="EMBL/GenBank/DDBJ databases">
        <title>Collection of gut derived symbiotic bacterial strains cultured from healthy donors.</title>
        <authorList>
            <person name="Lin H."/>
            <person name="Littmann E."/>
            <person name="Claire K."/>
            <person name="Pamer E."/>
        </authorList>
    </citation>
    <scope>NUCLEOTIDE SEQUENCE [LARGE SCALE GENOMIC DNA]</scope>
    <source>
        <strain evidence="3 4">MSK.17.68</strain>
    </source>
</reference>
<dbReference type="InterPro" id="IPR052021">
    <property type="entry name" value="Type-I_RS_S_subunit"/>
</dbReference>
<keyword evidence="2" id="KW-0238">DNA-binding</keyword>
<dbReference type="RefSeq" id="WP_226914207.1">
    <property type="nucleotide sequence ID" value="NZ_BAABXU010000001.1"/>
</dbReference>
<dbReference type="PANTHER" id="PTHR30408">
    <property type="entry name" value="TYPE-1 RESTRICTION ENZYME ECOKI SPECIFICITY PROTEIN"/>
    <property type="match status" value="1"/>
</dbReference>
<dbReference type="InterPro" id="IPR044946">
    <property type="entry name" value="Restrct_endonuc_typeI_TRD_sf"/>
</dbReference>
<accession>A0ABS8CUP0</accession>
<dbReference type="Proteomes" id="UP001299409">
    <property type="component" value="Unassembled WGS sequence"/>
</dbReference>
<sequence>MSREMKDSGVEWIGEIPKDWKIGRVKNVFIRKNEKARQENPTILSLARSGVKVRDISTGEGQIAESYYNYNPVEIGDLLLNPMDLYSGANCSISKVSGVISPAYINLKAKKGYNSVYYDYYFKTQYWAMALFAHGKGVSYDNRWTLNAEILFNYYITLPKYHEQEKIANFLDEKVAEIDRLIDNAKKSIEEYKHYKQSVITEAVTKGLDPNVEMKDSGIEWIEEIPKDWGINIINQIFSNLKNKNVNLQEKNLLSLSYGKIIRKNIKDNTGLLPKNFTGYNIIEKNDIVLRLTDLQNDHKSLRVGRAEERGIITSAYITLRPRRNIDTRYYYRFLHTFDIHKGFYGMGSGVRQGLNFDELKYLKILNPPVHEQIKIFNYLDLKCNEIDDLISKKEQLVLELESYKKSLIYEYVTGKKEV</sequence>
<evidence type="ECO:0000256" key="2">
    <source>
        <dbReference type="ARBA" id="ARBA00023125"/>
    </source>
</evidence>
<proteinExistence type="predicted"/>
<protein>
    <submittedName>
        <fullName evidence="3">Restriction endonuclease subunit S</fullName>
    </submittedName>
</protein>
<evidence type="ECO:0000256" key="1">
    <source>
        <dbReference type="ARBA" id="ARBA00022747"/>
    </source>
</evidence>
<organism evidence="3 4">
    <name type="scientific">Intestinibacter bartlettii</name>
    <dbReference type="NCBI Taxonomy" id="261299"/>
    <lineage>
        <taxon>Bacteria</taxon>
        <taxon>Bacillati</taxon>
        <taxon>Bacillota</taxon>
        <taxon>Clostridia</taxon>
        <taxon>Peptostreptococcales</taxon>
        <taxon>Peptostreptococcaceae</taxon>
        <taxon>Intestinibacter</taxon>
    </lineage>
</organism>
<comment type="caution">
    <text evidence="3">The sequence shown here is derived from an EMBL/GenBank/DDBJ whole genome shotgun (WGS) entry which is preliminary data.</text>
</comment>
<dbReference type="Gene3D" id="3.90.220.20">
    <property type="entry name" value="DNA methylase specificity domains"/>
    <property type="match status" value="2"/>
</dbReference>
<keyword evidence="3" id="KW-0255">Endonuclease</keyword>
<name>A0ABS8CUP0_9FIRM</name>
<keyword evidence="1" id="KW-0680">Restriction system</keyword>
<keyword evidence="3" id="KW-0540">Nuclease</keyword>
<evidence type="ECO:0000313" key="4">
    <source>
        <dbReference type="Proteomes" id="UP001299409"/>
    </source>
</evidence>
<dbReference type="SUPFAM" id="SSF116734">
    <property type="entry name" value="DNA methylase specificity domain"/>
    <property type="match status" value="2"/>
</dbReference>
<dbReference type="PANTHER" id="PTHR30408:SF12">
    <property type="entry name" value="TYPE I RESTRICTION ENZYME MJAVIII SPECIFICITY SUBUNIT"/>
    <property type="match status" value="1"/>
</dbReference>
<dbReference type="EMBL" id="JAJBMB010000002">
    <property type="protein sequence ID" value="MCB5445179.1"/>
    <property type="molecule type" value="Genomic_DNA"/>
</dbReference>
<dbReference type="GO" id="GO:0004519">
    <property type="term" value="F:endonuclease activity"/>
    <property type="evidence" value="ECO:0007669"/>
    <property type="project" value="UniProtKB-KW"/>
</dbReference>
<gene>
    <name evidence="3" type="ORF">LIP50_03070</name>
</gene>